<gene>
    <name evidence="4" type="ORF">INT47_004908</name>
</gene>
<dbReference type="InterPro" id="IPR011611">
    <property type="entry name" value="PfkB_dom"/>
</dbReference>
<keyword evidence="1" id="KW-0808">Transferase</keyword>
<evidence type="ECO:0000259" key="3">
    <source>
        <dbReference type="Pfam" id="PF00294"/>
    </source>
</evidence>
<dbReference type="Proteomes" id="UP000603453">
    <property type="component" value="Unassembled WGS sequence"/>
</dbReference>
<sequence length="397" mass="44232">MVFSFSKRKTRSRLVIDECSSGSSVSASRSSSFDQPMSPVLPESLNSKLVNVLVVGQVYEDTIMTVDYYPEEDTKVRSSHTQQRRGGNCVNTAEVLSQFPKMNTSIMSAVGPKEQSQTQDITKDEFARKFEMSSITKTMSFEFDARPAYSWVHFEGRNVYETAAQIDWLEAKATREGWRSQLTISVELEKPDRPHIDILLTRGDVIFFSKLYATKRGYDEAEDFLRDNQGRCKPGAILFCTWGEQGATCLCKGEILQSSALAQTHVVDTVGAGDTFIGGVIYCMSRGHTLLTTLKFSCEMASRKVARSGFDGLADTMFKVWETSLGAELNRAHHHPSSGHGQMLHSKSYENGFHGFDFGTISSRRSGTSHLTQSSSAPLLRNLSNKKDKPLLGQFFP</sequence>
<dbReference type="InterPro" id="IPR002173">
    <property type="entry name" value="Carboh/pur_kinase_PfkB_CS"/>
</dbReference>
<feature type="domain" description="Carbohydrate kinase PfkB" evidence="3">
    <location>
        <begin position="237"/>
        <end position="310"/>
    </location>
</feature>
<dbReference type="InterPro" id="IPR029056">
    <property type="entry name" value="Ribokinase-like"/>
</dbReference>
<evidence type="ECO:0000256" key="2">
    <source>
        <dbReference type="ARBA" id="ARBA00022777"/>
    </source>
</evidence>
<evidence type="ECO:0000256" key="1">
    <source>
        <dbReference type="ARBA" id="ARBA00022679"/>
    </source>
</evidence>
<name>A0A8H7R4N0_9FUNG</name>
<proteinExistence type="predicted"/>
<dbReference type="SUPFAM" id="SSF53613">
    <property type="entry name" value="Ribokinase-like"/>
    <property type="match status" value="1"/>
</dbReference>
<comment type="caution">
    <text evidence="4">The sequence shown here is derived from an EMBL/GenBank/DDBJ whole genome shotgun (WGS) entry which is preliminary data.</text>
</comment>
<dbReference type="PANTHER" id="PTHR42774">
    <property type="entry name" value="PHOSPHOTRANSFERASE SYSTEM TRANSPORT PROTEIN"/>
    <property type="match status" value="1"/>
</dbReference>
<dbReference type="OrthoDB" id="204058at2759"/>
<keyword evidence="2" id="KW-0418">Kinase</keyword>
<dbReference type="PANTHER" id="PTHR42774:SF3">
    <property type="entry name" value="KETOHEXOKINASE"/>
    <property type="match status" value="1"/>
</dbReference>
<accession>A0A8H7R4N0</accession>
<dbReference type="PROSITE" id="PS00584">
    <property type="entry name" value="PFKB_KINASES_2"/>
    <property type="match status" value="1"/>
</dbReference>
<dbReference type="Pfam" id="PF00294">
    <property type="entry name" value="PfkB"/>
    <property type="match status" value="1"/>
</dbReference>
<evidence type="ECO:0000313" key="5">
    <source>
        <dbReference type="Proteomes" id="UP000603453"/>
    </source>
</evidence>
<dbReference type="EMBL" id="JAEPRD010000054">
    <property type="protein sequence ID" value="KAG2203101.1"/>
    <property type="molecule type" value="Genomic_DNA"/>
</dbReference>
<dbReference type="GO" id="GO:0016301">
    <property type="term" value="F:kinase activity"/>
    <property type="evidence" value="ECO:0007669"/>
    <property type="project" value="UniProtKB-KW"/>
</dbReference>
<dbReference type="AlphaFoldDB" id="A0A8H7R4N0"/>
<reference evidence="4" key="1">
    <citation type="submission" date="2020-12" db="EMBL/GenBank/DDBJ databases">
        <title>Metabolic potential, ecology and presence of endohyphal bacteria is reflected in genomic diversity of Mucoromycotina.</title>
        <authorList>
            <person name="Muszewska A."/>
            <person name="Okrasinska A."/>
            <person name="Steczkiewicz K."/>
            <person name="Drgas O."/>
            <person name="Orlowska M."/>
            <person name="Perlinska-Lenart U."/>
            <person name="Aleksandrzak-Piekarczyk T."/>
            <person name="Szatraj K."/>
            <person name="Zielenkiewicz U."/>
            <person name="Pilsyk S."/>
            <person name="Malc E."/>
            <person name="Mieczkowski P."/>
            <person name="Kruszewska J.S."/>
            <person name="Biernat P."/>
            <person name="Pawlowska J."/>
        </authorList>
    </citation>
    <scope>NUCLEOTIDE SEQUENCE</scope>
    <source>
        <strain evidence="4">WA0000017839</strain>
    </source>
</reference>
<dbReference type="Gene3D" id="3.40.1190.20">
    <property type="match status" value="1"/>
</dbReference>
<dbReference type="InterPro" id="IPR052562">
    <property type="entry name" value="Ketohexokinase-related"/>
</dbReference>
<protein>
    <recommendedName>
        <fullName evidence="3">Carbohydrate kinase PfkB domain-containing protein</fullName>
    </recommendedName>
</protein>
<organism evidence="4 5">
    <name type="scientific">Mucor saturninus</name>
    <dbReference type="NCBI Taxonomy" id="64648"/>
    <lineage>
        <taxon>Eukaryota</taxon>
        <taxon>Fungi</taxon>
        <taxon>Fungi incertae sedis</taxon>
        <taxon>Mucoromycota</taxon>
        <taxon>Mucoromycotina</taxon>
        <taxon>Mucoromycetes</taxon>
        <taxon>Mucorales</taxon>
        <taxon>Mucorineae</taxon>
        <taxon>Mucoraceae</taxon>
        <taxon>Mucor</taxon>
    </lineage>
</organism>
<evidence type="ECO:0000313" key="4">
    <source>
        <dbReference type="EMBL" id="KAG2203101.1"/>
    </source>
</evidence>
<keyword evidence="5" id="KW-1185">Reference proteome</keyword>